<keyword evidence="1" id="KW-0175">Coiled coil</keyword>
<dbReference type="InterPro" id="IPR051235">
    <property type="entry name" value="CEP152/SHC-Transforming"/>
</dbReference>
<dbReference type="OrthoDB" id="10064205at2759"/>
<reference evidence="4" key="1">
    <citation type="submission" date="2019-06" db="EMBL/GenBank/DDBJ databases">
        <authorList>
            <consortium name="Wellcome Sanger Institute Data Sharing"/>
        </authorList>
    </citation>
    <scope>NUCLEOTIDE SEQUENCE [LARGE SCALE GENOMIC DNA]</scope>
</reference>
<feature type="coiled-coil region" evidence="1">
    <location>
        <begin position="827"/>
        <end position="863"/>
    </location>
</feature>
<dbReference type="FunCoup" id="A0A667WCY7">
    <property type="interactions" value="1210"/>
</dbReference>
<dbReference type="PANTHER" id="PTHR10337:SF6">
    <property type="entry name" value="CENTROSOMAL PROTEIN OF 152 KDA"/>
    <property type="match status" value="1"/>
</dbReference>
<dbReference type="GeneID" id="115361205"/>
<dbReference type="GO" id="GO:0007099">
    <property type="term" value="P:centriole replication"/>
    <property type="evidence" value="ECO:0007669"/>
    <property type="project" value="TreeGrafter"/>
</dbReference>
<feature type="region of interest" description="Disordered" evidence="2">
    <location>
        <begin position="1592"/>
        <end position="1615"/>
    </location>
</feature>
<gene>
    <name evidence="4" type="primary">cep152</name>
</gene>
<feature type="compositionally biased region" description="Basic and acidic residues" evidence="2">
    <location>
        <begin position="1395"/>
        <end position="1404"/>
    </location>
</feature>
<sequence>MSIDFDSAALQTQHDEEEYDQEDYAREQELHKLLTDLPDDMLEDSRDSSSPEPEYSPCNNKNIDNSPQSTWNRHCEWSAQTRPAPHAENYHVDYEHGADHEYAYGNGAGHPQSQPLPHTWNQQSEACQFNQGDYKYSSMGTEKSTENFDCPGSGDRRVDQYKASYNPHQPACQPPMFNSQDAHQECHFDHLQREFLDSAQNTAEREQLAQLQILNKAQQRQIEELERKLEDSRRNMRYLEHQFAIVKDEKDGLAVSLKESSRLIEEAKEREVQMQSKVMSLEQQVQALNERDHENMKKQRVAEAAVDSMKQQMLELCRSDTLSRVREQHDRDLAVMREQHEAVLLAEKQKLDSSSQALKEQTDISQRLREQLKQLERQREEDQLERAGVINTLTQRLEESQQQCAKLLQTGSVQEMSQMQIKLQQAQSAKALSENMTKVLQEDLSELKEQITIYESAVKHGVIALELNGDWENQLSESCMDLGLKRANWKNGQLHSTALADLSDPKLSKDEVLQELKAEMQRCLASLKGKRQKISHLQEELQHSEARVDELQTQLDEAQLSSSVRGTSQFKHLDVNGASQKDLIQVQQDKQHLQEKVQSLEKKNKELKQSEEKVRAANLELCTKMREMIQELDQEKQEAAERSERIQQQYRDDVVNRVRTELILQHEAQIDQLTAQHQQQIQQLQTQLSEANDKMVAVQECYISVCKEKDLLEESQHRREREEALMRENEQKMREESSVAVEKLRTELEAQHQASVIKLKALWSREKETEIQQQVASAKAAWQEELQKMESTWVRRLEEAKRAKHTETAEETCQTDESKAGSVIITVEELDSRLSAQKQRLQLEADKVKRKAVEEARKQTQRELHDKHLEDMAKQVEGAVTRAYSRWLEDLTSLPEYKATLQKEREKWEELHEKLLEQQVSQALRVAEEQWQERHSSQLEEQQSGAQRIEELQEQVAALQSQLEQVRAEQAALLKAELAGARASWTRDKQQEISIIQVRSEQAYNTKLQEQQRKLDEALQQAREEASLQKNELLLQMEAELQKALQAREEEWRGQQVEKEQAYRRQIREDFLTELQNGLVELQAQLLREPNTGQQNTEESKRASGATSEGTLTHIIQSSCKDIITKVVSQAKKEWKKISEEKLSRVLKETQEHHEREIDKIQSCVSRTTEQARCGKQCAEALGKLQKKNQDLQRHLEKACRQLQQTVRQHKAAMQQLTAEHEGSLRQVKEDHLLQLEEVRRSKESSGGSENQQNLQLALEEMKQQYLMTVEKIRGDMLRYLQESKERAAEMIRSEVQRERQDTARKMRHYYLTCLQELLEDGGQATGAEKKIMNAAGKLAAMAKVLETPLKRKSVKNHSLPGSSAAGSTTGNTPGRKASVSRKPSAVIQVSEIQPEERTHRNQTDVDSDIQAPLQVRTKPLSKAAPLDTALSGKDQTSKEAGLKGQAHLPSYKPSRQVMSTSQVGFASSSLRSKSRDLYLQGGNTVKAGDHFDSERQSKPLLIQDTPVRDERQSNWSIISDDSNAGFQIPTLSYSGRKVEPVKPFSLHAPSPTDPGEFGSFTTDFTDITVYNEITKMPHHNTALNFPCTKMSTHREPTPGAEGENQQGVCSKALFSELRQHQQDSGFDSPFYQQK</sequence>
<reference evidence="4" key="2">
    <citation type="submission" date="2025-08" db="UniProtKB">
        <authorList>
            <consortium name="Ensembl"/>
        </authorList>
    </citation>
    <scope>IDENTIFICATION</scope>
</reference>
<dbReference type="GO" id="GO:0005813">
    <property type="term" value="C:centrosome"/>
    <property type="evidence" value="ECO:0007669"/>
    <property type="project" value="TreeGrafter"/>
</dbReference>
<dbReference type="InterPro" id="IPR057664">
    <property type="entry name" value="CEP152_PLK4_bind"/>
</dbReference>
<feature type="region of interest" description="Disordered" evidence="2">
    <location>
        <begin position="1"/>
        <end position="67"/>
    </location>
</feature>
<dbReference type="GeneTree" id="ENSGT00950000182870"/>
<dbReference type="Pfam" id="PF25770">
    <property type="entry name" value="CC_CEP63-bind_CEP152"/>
    <property type="match status" value="1"/>
</dbReference>
<feature type="coiled-coil region" evidence="1">
    <location>
        <begin position="1178"/>
        <end position="1220"/>
    </location>
</feature>
<dbReference type="RefSeq" id="XP_029910421.1">
    <property type="nucleotide sequence ID" value="XM_030054561.1"/>
</dbReference>
<organism evidence="4 5">
    <name type="scientific">Myripristis murdjan</name>
    <name type="common">pinecone soldierfish</name>
    <dbReference type="NCBI Taxonomy" id="586833"/>
    <lineage>
        <taxon>Eukaryota</taxon>
        <taxon>Metazoa</taxon>
        <taxon>Chordata</taxon>
        <taxon>Craniata</taxon>
        <taxon>Vertebrata</taxon>
        <taxon>Euteleostomi</taxon>
        <taxon>Actinopterygii</taxon>
        <taxon>Neopterygii</taxon>
        <taxon>Teleostei</taxon>
        <taxon>Neoteleostei</taxon>
        <taxon>Acanthomorphata</taxon>
        <taxon>Holocentriformes</taxon>
        <taxon>Holocentridae</taxon>
        <taxon>Myripristis</taxon>
    </lineage>
</organism>
<dbReference type="InParanoid" id="A0A667WCY7"/>
<keyword evidence="5" id="KW-1185">Reference proteome</keyword>
<feature type="compositionally biased region" description="Polar residues" evidence="2">
    <location>
        <begin position="1360"/>
        <end position="1373"/>
    </location>
</feature>
<feature type="compositionally biased region" description="Polar residues" evidence="2">
    <location>
        <begin position="58"/>
        <end position="67"/>
    </location>
</feature>
<evidence type="ECO:0000256" key="2">
    <source>
        <dbReference type="SAM" id="MobiDB-lite"/>
    </source>
</evidence>
<protein>
    <submittedName>
        <fullName evidence="4">Centrosomal protein 152</fullName>
    </submittedName>
</protein>
<reference evidence="4" key="3">
    <citation type="submission" date="2025-09" db="UniProtKB">
        <authorList>
            <consortium name="Ensembl"/>
        </authorList>
    </citation>
    <scope>IDENTIFICATION</scope>
</reference>
<dbReference type="CTD" id="22995"/>
<dbReference type="InterPro" id="IPR057659">
    <property type="entry name" value="CEP152_CC"/>
</dbReference>
<accession>A0A667WCY7</accession>
<dbReference type="Ensembl" id="ENSMMDT00005002662.1">
    <property type="protein sequence ID" value="ENSMMDP00005002620.1"/>
    <property type="gene ID" value="ENSMMDG00005001453.1"/>
</dbReference>
<evidence type="ECO:0000259" key="3">
    <source>
        <dbReference type="Pfam" id="PF25770"/>
    </source>
</evidence>
<feature type="compositionally biased region" description="Basic and acidic residues" evidence="2">
    <location>
        <begin position="23"/>
        <end position="34"/>
    </location>
</feature>
<feature type="domain" description="CEP152 CEP63 binding coiled coil" evidence="3">
    <location>
        <begin position="1259"/>
        <end position="1309"/>
    </location>
</feature>
<feature type="coiled-coil region" evidence="1">
    <location>
        <begin position="201"/>
        <end position="291"/>
    </location>
</feature>
<dbReference type="Pfam" id="PF25769">
    <property type="entry name" value="PLK4_bind_CEP152"/>
    <property type="match status" value="1"/>
</dbReference>
<feature type="coiled-coil region" evidence="1">
    <location>
        <begin position="942"/>
        <end position="976"/>
    </location>
</feature>
<evidence type="ECO:0000313" key="4">
    <source>
        <dbReference type="Ensembl" id="ENSMMDP00005002620.1"/>
    </source>
</evidence>
<evidence type="ECO:0000256" key="1">
    <source>
        <dbReference type="SAM" id="Coils"/>
    </source>
</evidence>
<name>A0A667WCY7_9TELE</name>
<feature type="region of interest" description="Disordered" evidence="2">
    <location>
        <begin position="1088"/>
        <end position="1110"/>
    </location>
</feature>
<feature type="coiled-coil region" evidence="1">
    <location>
        <begin position="358"/>
        <end position="457"/>
    </location>
</feature>
<dbReference type="PANTHER" id="PTHR10337">
    <property type="entry name" value="SHC TRANSFORMING PROTEIN"/>
    <property type="match status" value="1"/>
</dbReference>
<feature type="coiled-coil region" evidence="1">
    <location>
        <begin position="513"/>
        <end position="732"/>
    </location>
</feature>
<feature type="coiled-coil region" evidence="1">
    <location>
        <begin position="1001"/>
        <end position="1050"/>
    </location>
</feature>
<dbReference type="Proteomes" id="UP000472263">
    <property type="component" value="Chromosome 6"/>
</dbReference>
<proteinExistence type="predicted"/>
<feature type="region of interest" description="Disordered" evidence="2">
    <location>
        <begin position="1350"/>
        <end position="1460"/>
    </location>
</feature>
<evidence type="ECO:0000313" key="5">
    <source>
        <dbReference type="Proteomes" id="UP000472263"/>
    </source>
</evidence>